<organism evidence="2 3">
    <name type="scientific">Colletotrichum zoysiae</name>
    <dbReference type="NCBI Taxonomy" id="1216348"/>
    <lineage>
        <taxon>Eukaryota</taxon>
        <taxon>Fungi</taxon>
        <taxon>Dikarya</taxon>
        <taxon>Ascomycota</taxon>
        <taxon>Pezizomycotina</taxon>
        <taxon>Sordariomycetes</taxon>
        <taxon>Hypocreomycetidae</taxon>
        <taxon>Glomerellales</taxon>
        <taxon>Glomerellaceae</taxon>
        <taxon>Colletotrichum</taxon>
        <taxon>Colletotrichum graminicola species complex</taxon>
    </lineage>
</organism>
<feature type="region of interest" description="Disordered" evidence="1">
    <location>
        <begin position="42"/>
        <end position="62"/>
    </location>
</feature>
<proteinExistence type="predicted"/>
<evidence type="ECO:0000313" key="2">
    <source>
        <dbReference type="EMBL" id="KAK2025555.1"/>
    </source>
</evidence>
<dbReference type="EMBL" id="MU842935">
    <property type="protein sequence ID" value="KAK2025555.1"/>
    <property type="molecule type" value="Genomic_DNA"/>
</dbReference>
<gene>
    <name evidence="2" type="ORF">LX32DRAFT_53811</name>
</gene>
<evidence type="ECO:0000313" key="3">
    <source>
        <dbReference type="Proteomes" id="UP001232148"/>
    </source>
</evidence>
<dbReference type="AlphaFoldDB" id="A0AAD9HB23"/>
<sequence length="130" mass="14595">MSPRFWASLGRRLQTDGQWEAHVGFACLCVGRLVWGTRVWRPSSSGAAKSRGAGGDESKRGEKWMRETRYGVSVLGRVSRSIEVREMKGKRCRMEECGLYAAHSVSMRSRPWPSHAVLFACFESQTNPTA</sequence>
<evidence type="ECO:0000256" key="1">
    <source>
        <dbReference type="SAM" id="MobiDB-lite"/>
    </source>
</evidence>
<protein>
    <submittedName>
        <fullName evidence="2">Uncharacterized protein</fullName>
    </submittedName>
</protein>
<dbReference type="Proteomes" id="UP001232148">
    <property type="component" value="Unassembled WGS sequence"/>
</dbReference>
<reference evidence="2" key="1">
    <citation type="submission" date="2021-06" db="EMBL/GenBank/DDBJ databases">
        <title>Comparative genomics, transcriptomics and evolutionary studies reveal genomic signatures of adaptation to plant cell wall in hemibiotrophic fungi.</title>
        <authorList>
            <consortium name="DOE Joint Genome Institute"/>
            <person name="Baroncelli R."/>
            <person name="Diaz J.F."/>
            <person name="Benocci T."/>
            <person name="Peng M."/>
            <person name="Battaglia E."/>
            <person name="Haridas S."/>
            <person name="Andreopoulos W."/>
            <person name="Labutti K."/>
            <person name="Pangilinan J."/>
            <person name="Floch G.L."/>
            <person name="Makela M.R."/>
            <person name="Henrissat B."/>
            <person name="Grigoriev I.V."/>
            <person name="Crouch J.A."/>
            <person name="De Vries R.P."/>
            <person name="Sukno S.A."/>
            <person name="Thon M.R."/>
        </authorList>
    </citation>
    <scope>NUCLEOTIDE SEQUENCE</scope>
    <source>
        <strain evidence="2">MAFF235873</strain>
    </source>
</reference>
<accession>A0AAD9HB23</accession>
<comment type="caution">
    <text evidence="2">The sequence shown here is derived from an EMBL/GenBank/DDBJ whole genome shotgun (WGS) entry which is preliminary data.</text>
</comment>
<keyword evidence="3" id="KW-1185">Reference proteome</keyword>
<name>A0AAD9HB23_9PEZI</name>